<comment type="caution">
    <text evidence="2">The sequence shown here is derived from an EMBL/GenBank/DDBJ whole genome shotgun (WGS) entry which is preliminary data.</text>
</comment>
<evidence type="ECO:0000259" key="1">
    <source>
        <dbReference type="Pfam" id="PF18739"/>
    </source>
</evidence>
<protein>
    <recommendedName>
        <fullName evidence="1">Apea-like HEPN domain-containing protein</fullName>
    </recommendedName>
</protein>
<proteinExistence type="predicted"/>
<evidence type="ECO:0000313" key="2">
    <source>
        <dbReference type="EMBL" id="RLP83905.1"/>
    </source>
</evidence>
<accession>A0A3L7AV85</accession>
<dbReference type="AlphaFoldDB" id="A0A3L7AV85"/>
<reference evidence="2 3" key="1">
    <citation type="submission" date="2018-10" db="EMBL/GenBank/DDBJ databases">
        <authorList>
            <person name="Li J."/>
        </authorList>
    </citation>
    <scope>NUCLEOTIDE SEQUENCE [LARGE SCALE GENOMIC DNA]</scope>
    <source>
        <strain evidence="2 3">JCM 11654</strain>
    </source>
</reference>
<dbReference type="Pfam" id="PF18739">
    <property type="entry name" value="HEPN_Apea"/>
    <property type="match status" value="1"/>
</dbReference>
<organism evidence="2 3">
    <name type="scientific">Mycetocola lacteus</name>
    <dbReference type="NCBI Taxonomy" id="76637"/>
    <lineage>
        <taxon>Bacteria</taxon>
        <taxon>Bacillati</taxon>
        <taxon>Actinomycetota</taxon>
        <taxon>Actinomycetes</taxon>
        <taxon>Micrococcales</taxon>
        <taxon>Microbacteriaceae</taxon>
        <taxon>Mycetocola</taxon>
    </lineage>
</organism>
<dbReference type="EMBL" id="RCUY01000002">
    <property type="protein sequence ID" value="RLP83905.1"/>
    <property type="molecule type" value="Genomic_DNA"/>
</dbReference>
<dbReference type="Proteomes" id="UP000269438">
    <property type="component" value="Unassembled WGS sequence"/>
</dbReference>
<dbReference type="InterPro" id="IPR041229">
    <property type="entry name" value="HEPN_Apea"/>
</dbReference>
<gene>
    <name evidence="2" type="ORF">D9V34_03610</name>
</gene>
<name>A0A3L7AV85_9MICO</name>
<sequence length="189" mass="20905">MSINLRPLPQIVAGIIAKPGYSEADFLFVATVLDRLGEEWVNVPKILTKEKFLEVRRAIAAVDVPDDFQITNVSTFAARTEAIADLLPAKVWDKLGLDKASWTTSLKRYRNLVAHSDAQKAAHREFMTGNGLPALRDATIVVVTLLMAQHMGVTDDALVFAAERQRYSWIQKYTNGTLTFTTKGLGAES</sequence>
<keyword evidence="3" id="KW-1185">Reference proteome</keyword>
<feature type="domain" description="Apea-like HEPN" evidence="1">
    <location>
        <begin position="72"/>
        <end position="156"/>
    </location>
</feature>
<evidence type="ECO:0000313" key="3">
    <source>
        <dbReference type="Proteomes" id="UP000269438"/>
    </source>
</evidence>